<dbReference type="Proteomes" id="UP000184420">
    <property type="component" value="Unassembled WGS sequence"/>
</dbReference>
<dbReference type="STRING" id="1419482.SAMN05444266_107321"/>
<keyword evidence="2" id="KW-1185">Reference proteome</keyword>
<evidence type="ECO:0000313" key="1">
    <source>
        <dbReference type="EMBL" id="SHM30362.1"/>
    </source>
</evidence>
<organism evidence="1 2">
    <name type="scientific">Chitinophaga jiangningensis</name>
    <dbReference type="NCBI Taxonomy" id="1419482"/>
    <lineage>
        <taxon>Bacteria</taxon>
        <taxon>Pseudomonadati</taxon>
        <taxon>Bacteroidota</taxon>
        <taxon>Chitinophagia</taxon>
        <taxon>Chitinophagales</taxon>
        <taxon>Chitinophagaceae</taxon>
        <taxon>Chitinophaga</taxon>
    </lineage>
</organism>
<evidence type="ECO:0000313" key="2">
    <source>
        <dbReference type="Proteomes" id="UP000184420"/>
    </source>
</evidence>
<dbReference type="AlphaFoldDB" id="A0A1M7HP80"/>
<protein>
    <submittedName>
        <fullName evidence="1">Uncharacterized protein</fullName>
    </submittedName>
</protein>
<sequence length="66" mass="7963">MLLHLSPYTDVTECHMLFYCLRASVMLNQISHIYYHHQLTPLFSTGFLYFYTLQIYSKNFNKQHIS</sequence>
<name>A0A1M7HP80_9BACT</name>
<dbReference type="EMBL" id="FRBL01000007">
    <property type="protein sequence ID" value="SHM30362.1"/>
    <property type="molecule type" value="Genomic_DNA"/>
</dbReference>
<reference evidence="1 2" key="1">
    <citation type="submission" date="2016-11" db="EMBL/GenBank/DDBJ databases">
        <authorList>
            <person name="Jaros S."/>
            <person name="Januszkiewicz K."/>
            <person name="Wedrychowicz H."/>
        </authorList>
    </citation>
    <scope>NUCLEOTIDE SEQUENCE [LARGE SCALE GENOMIC DNA]</scope>
    <source>
        <strain evidence="1 2">DSM 27406</strain>
    </source>
</reference>
<gene>
    <name evidence="1" type="ORF">SAMN05444266_107321</name>
</gene>
<proteinExistence type="predicted"/>
<accession>A0A1M7HP80</accession>